<dbReference type="Gene3D" id="2.160.20.10">
    <property type="entry name" value="Single-stranded right-handed beta-helix, Pectin lyase-like"/>
    <property type="match status" value="1"/>
</dbReference>
<organism evidence="2 3">
    <name type="scientific">Eiseniibacteriota bacterium</name>
    <dbReference type="NCBI Taxonomy" id="2212470"/>
    <lineage>
        <taxon>Bacteria</taxon>
        <taxon>Candidatus Eiseniibacteriota</taxon>
    </lineage>
</organism>
<reference evidence="2" key="2">
    <citation type="journal article" date="2021" name="Microbiome">
        <title>Successional dynamics and alternative stable states in a saline activated sludge microbial community over 9 years.</title>
        <authorList>
            <person name="Wang Y."/>
            <person name="Ye J."/>
            <person name="Ju F."/>
            <person name="Liu L."/>
            <person name="Boyd J.A."/>
            <person name="Deng Y."/>
            <person name="Parks D.H."/>
            <person name="Jiang X."/>
            <person name="Yin X."/>
            <person name="Woodcroft B.J."/>
            <person name="Tyson G.W."/>
            <person name="Hugenholtz P."/>
            <person name="Polz M.F."/>
            <person name="Zhang T."/>
        </authorList>
    </citation>
    <scope>NUCLEOTIDE SEQUENCE</scope>
    <source>
        <strain evidence="2">HKST-UBA01</strain>
    </source>
</reference>
<sequence length="351" mass="36766">MRRALLSLLGLTSVLSVHTATAGPHAGGTLLVHATGLDYSVGEEYCTTDVPPGCTSVQTRVAGTDPVVWVVYGVFLDAESPRLRGVEFGVQYSPSVTIVDHGHCADLEVPSPGWPASGTGTIVVWGDTQRGQLIPIYWFAGYVQSLGPGPSFEVAPHPQYGGHFGDDSIVPVRDEIAGYGRIGFGVDGVAPCPEVRTFTIHADGSGDRPTIADAIRIAAAGSVIELADGVYRGPGNRDIKLNHTPLTLRSVSDDPESCVIDCEGSPQESHRGIRIDWMENTNSLVRGIKIINGYIGPEQSPDIEGGAIKIDIEGSLRIANCVFENCVAAGTGGAVDAGGVSIAIVDGVIRD</sequence>
<feature type="chain" id="PRO_5037120710" description="Right-handed parallel beta-helix repeat-containing protein" evidence="1">
    <location>
        <begin position="23"/>
        <end position="351"/>
    </location>
</feature>
<dbReference type="InterPro" id="IPR012334">
    <property type="entry name" value="Pectin_lyas_fold"/>
</dbReference>
<protein>
    <recommendedName>
        <fullName evidence="4">Right-handed parallel beta-helix repeat-containing protein</fullName>
    </recommendedName>
</protein>
<feature type="non-terminal residue" evidence="2">
    <location>
        <position position="351"/>
    </location>
</feature>
<dbReference type="EMBL" id="JAGQHR010000078">
    <property type="protein sequence ID" value="MCA9726869.1"/>
    <property type="molecule type" value="Genomic_DNA"/>
</dbReference>
<dbReference type="InterPro" id="IPR011050">
    <property type="entry name" value="Pectin_lyase_fold/virulence"/>
</dbReference>
<evidence type="ECO:0000256" key="1">
    <source>
        <dbReference type="SAM" id="SignalP"/>
    </source>
</evidence>
<dbReference type="Proteomes" id="UP000697710">
    <property type="component" value="Unassembled WGS sequence"/>
</dbReference>
<evidence type="ECO:0000313" key="2">
    <source>
        <dbReference type="EMBL" id="MCA9726869.1"/>
    </source>
</evidence>
<reference evidence="2" key="1">
    <citation type="submission" date="2020-04" db="EMBL/GenBank/DDBJ databases">
        <authorList>
            <person name="Zhang T."/>
        </authorList>
    </citation>
    <scope>NUCLEOTIDE SEQUENCE</scope>
    <source>
        <strain evidence="2">HKST-UBA01</strain>
    </source>
</reference>
<feature type="signal peptide" evidence="1">
    <location>
        <begin position="1"/>
        <end position="22"/>
    </location>
</feature>
<evidence type="ECO:0008006" key="4">
    <source>
        <dbReference type="Google" id="ProtNLM"/>
    </source>
</evidence>
<accession>A0A956RPM0</accession>
<dbReference type="SUPFAM" id="SSF51126">
    <property type="entry name" value="Pectin lyase-like"/>
    <property type="match status" value="1"/>
</dbReference>
<comment type="caution">
    <text evidence="2">The sequence shown here is derived from an EMBL/GenBank/DDBJ whole genome shotgun (WGS) entry which is preliminary data.</text>
</comment>
<keyword evidence="1" id="KW-0732">Signal</keyword>
<gene>
    <name evidence="2" type="ORF">KC729_04240</name>
</gene>
<proteinExistence type="predicted"/>
<dbReference type="AlphaFoldDB" id="A0A956RPM0"/>
<name>A0A956RPM0_UNCEI</name>
<evidence type="ECO:0000313" key="3">
    <source>
        <dbReference type="Proteomes" id="UP000697710"/>
    </source>
</evidence>